<reference evidence="1 2" key="1">
    <citation type="submission" date="2023-10" db="EMBL/GenBank/DDBJ databases">
        <title>Two novel species belonging to the OM43/NOR5 clade.</title>
        <authorList>
            <person name="Park M."/>
        </authorList>
    </citation>
    <scope>NUCLEOTIDE SEQUENCE [LARGE SCALE GENOMIC DNA]</scope>
    <source>
        <strain evidence="1 2">IMCC43200</strain>
    </source>
</reference>
<evidence type="ECO:0000313" key="1">
    <source>
        <dbReference type="EMBL" id="WOJ92918.1"/>
    </source>
</evidence>
<dbReference type="RefSeq" id="WP_407347576.1">
    <property type="nucleotide sequence ID" value="NZ_CP136864.1"/>
</dbReference>
<dbReference type="Proteomes" id="UP001626537">
    <property type="component" value="Chromosome"/>
</dbReference>
<accession>A0ABZ0I2B0</accession>
<name>A0ABZ0I2B0_9GAMM</name>
<gene>
    <name evidence="1" type="ORF">R0135_14140</name>
</gene>
<evidence type="ECO:0000313" key="2">
    <source>
        <dbReference type="Proteomes" id="UP001626537"/>
    </source>
</evidence>
<organism evidence="1 2">
    <name type="scientific">Congregibacter variabilis</name>
    <dbReference type="NCBI Taxonomy" id="3081200"/>
    <lineage>
        <taxon>Bacteria</taxon>
        <taxon>Pseudomonadati</taxon>
        <taxon>Pseudomonadota</taxon>
        <taxon>Gammaproteobacteria</taxon>
        <taxon>Cellvibrionales</taxon>
        <taxon>Halieaceae</taxon>
        <taxon>Congregibacter</taxon>
    </lineage>
</organism>
<proteinExistence type="predicted"/>
<sequence>MTIRSLAEVGARLEEAVAHLPGDPDSPQDLYDRYEMVAIAMLDSEHADWPEGMLQKYLMLWLQLRRMELGLKLFADDEPRLP</sequence>
<keyword evidence="2" id="KW-1185">Reference proteome</keyword>
<dbReference type="EMBL" id="CP136864">
    <property type="protein sequence ID" value="WOJ92918.1"/>
    <property type="molecule type" value="Genomic_DNA"/>
</dbReference>
<protein>
    <submittedName>
        <fullName evidence="1">Uncharacterized protein</fullName>
    </submittedName>
</protein>